<dbReference type="EMBL" id="UZAU01000681">
    <property type="status" value="NOT_ANNOTATED_CDS"/>
    <property type="molecule type" value="Genomic_DNA"/>
</dbReference>
<evidence type="ECO:0008006" key="4">
    <source>
        <dbReference type="Google" id="ProtNLM"/>
    </source>
</evidence>
<dbReference type="Pfam" id="PF14223">
    <property type="entry name" value="Retrotran_gag_2"/>
    <property type="match status" value="1"/>
</dbReference>
<evidence type="ECO:0000256" key="1">
    <source>
        <dbReference type="SAM" id="MobiDB-lite"/>
    </source>
</evidence>
<dbReference type="Gramene" id="evm.model.08.286">
    <property type="protein sequence ID" value="cds.evm.model.08.286"/>
    <property type="gene ID" value="evm.TU.08.286"/>
</dbReference>
<sequence>MVKRFNMVSELFPPLSANMANVGANTNVTHNNSNTNIPINQLNGASNPNLSRNNSDEFNPVYFNHNISIRLNDHNFLLWKQQVFAAIRGNRLQGFIQDRAPPPQFLNDVDQASNTFNPDFLDWEVQDKLLVSWLLSSMTESILTRMVEYNTIRKMWNAIEMHFTLQVSSKILKFRTKLQKIRKGSMSLNEYLLRIKQHVDLFASVGDVLSDRDHIAAIFKGLPTEYDAFIISTNTHIEEYSVVEIEALLLASKSRIEKTNQELETKLSANLATTDLDQSSKANTAYQNYPNRTSRFYNQSRIPPSSSYGSSSRGVGRGFNN</sequence>
<reference evidence="2" key="1">
    <citation type="submission" date="2018-11" db="EMBL/GenBank/DDBJ databases">
        <authorList>
            <person name="Grassa J C."/>
        </authorList>
    </citation>
    <scope>NUCLEOTIDE SEQUENCE [LARGE SCALE GENOMIC DNA]</scope>
</reference>
<protein>
    <recommendedName>
        <fullName evidence="4">Retrotransposon Copia-like N-terminal domain-containing protein</fullName>
    </recommendedName>
</protein>
<dbReference type="OMA" id="FITCITS"/>
<feature type="compositionally biased region" description="Polar residues" evidence="1">
    <location>
        <begin position="282"/>
        <end position="299"/>
    </location>
</feature>
<name>A0A803QAS1_CANSA</name>
<dbReference type="Proteomes" id="UP000596661">
    <property type="component" value="Chromosome 8"/>
</dbReference>
<dbReference type="PANTHER" id="PTHR47481:SF30">
    <property type="entry name" value="CCHC-TYPE DOMAIN-CONTAINING PROTEIN"/>
    <property type="match status" value="1"/>
</dbReference>
<reference evidence="2" key="2">
    <citation type="submission" date="2021-03" db="UniProtKB">
        <authorList>
            <consortium name="EnsemblPlants"/>
        </authorList>
    </citation>
    <scope>IDENTIFICATION</scope>
</reference>
<proteinExistence type="predicted"/>
<keyword evidence="3" id="KW-1185">Reference proteome</keyword>
<feature type="compositionally biased region" description="Low complexity" evidence="1">
    <location>
        <begin position="300"/>
        <end position="314"/>
    </location>
</feature>
<accession>A0A803QAS1</accession>
<evidence type="ECO:0000313" key="2">
    <source>
        <dbReference type="EnsemblPlants" id="cds.evm.model.08.286"/>
    </source>
</evidence>
<organism evidence="2 3">
    <name type="scientific">Cannabis sativa</name>
    <name type="common">Hemp</name>
    <name type="synonym">Marijuana</name>
    <dbReference type="NCBI Taxonomy" id="3483"/>
    <lineage>
        <taxon>Eukaryota</taxon>
        <taxon>Viridiplantae</taxon>
        <taxon>Streptophyta</taxon>
        <taxon>Embryophyta</taxon>
        <taxon>Tracheophyta</taxon>
        <taxon>Spermatophyta</taxon>
        <taxon>Magnoliopsida</taxon>
        <taxon>eudicotyledons</taxon>
        <taxon>Gunneridae</taxon>
        <taxon>Pentapetalae</taxon>
        <taxon>rosids</taxon>
        <taxon>fabids</taxon>
        <taxon>Rosales</taxon>
        <taxon>Cannabaceae</taxon>
        <taxon>Cannabis</taxon>
    </lineage>
</organism>
<evidence type="ECO:0000313" key="3">
    <source>
        <dbReference type="Proteomes" id="UP000596661"/>
    </source>
</evidence>
<dbReference type="AlphaFoldDB" id="A0A803QAS1"/>
<feature type="region of interest" description="Disordered" evidence="1">
    <location>
        <begin position="282"/>
        <end position="321"/>
    </location>
</feature>
<dbReference type="EnsemblPlants" id="evm.model.08.286">
    <property type="protein sequence ID" value="cds.evm.model.08.286"/>
    <property type="gene ID" value="evm.TU.08.286"/>
</dbReference>
<dbReference type="PANTHER" id="PTHR47481">
    <property type="match status" value="1"/>
</dbReference>